<name>A0ACC2PK50_9HYME</name>
<dbReference type="EMBL" id="CM056741">
    <property type="protein sequence ID" value="KAJ8682969.1"/>
    <property type="molecule type" value="Genomic_DNA"/>
</dbReference>
<reference evidence="1" key="1">
    <citation type="submission" date="2023-04" db="EMBL/GenBank/DDBJ databases">
        <title>A chromosome-level genome assembly of the parasitoid wasp Eretmocerus hayati.</title>
        <authorList>
            <person name="Zhong Y."/>
            <person name="Liu S."/>
            <person name="Liu Y."/>
        </authorList>
    </citation>
    <scope>NUCLEOTIDE SEQUENCE</scope>
    <source>
        <strain evidence="1">ZJU_SS_LIU_2023</strain>
    </source>
</reference>
<organism evidence="1 2">
    <name type="scientific">Eretmocerus hayati</name>
    <dbReference type="NCBI Taxonomy" id="131215"/>
    <lineage>
        <taxon>Eukaryota</taxon>
        <taxon>Metazoa</taxon>
        <taxon>Ecdysozoa</taxon>
        <taxon>Arthropoda</taxon>
        <taxon>Hexapoda</taxon>
        <taxon>Insecta</taxon>
        <taxon>Pterygota</taxon>
        <taxon>Neoptera</taxon>
        <taxon>Endopterygota</taxon>
        <taxon>Hymenoptera</taxon>
        <taxon>Apocrita</taxon>
        <taxon>Proctotrupomorpha</taxon>
        <taxon>Chalcidoidea</taxon>
        <taxon>Aphelinidae</taxon>
        <taxon>Aphelininae</taxon>
        <taxon>Eretmocerus</taxon>
    </lineage>
</organism>
<dbReference type="Proteomes" id="UP001239111">
    <property type="component" value="Chromosome 1"/>
</dbReference>
<gene>
    <name evidence="1" type="ORF">QAD02_018761</name>
</gene>
<evidence type="ECO:0000313" key="2">
    <source>
        <dbReference type="Proteomes" id="UP001239111"/>
    </source>
</evidence>
<sequence length="321" mass="35904">MAANTNYLDFDQEVRNDVLEAIRAGDVPALQHLIDTRFGVNNDSNTDCLYHAVREGNSQIVKMLLDAGIRRDYYRMNVNVDEDQDDEHQVIANLDERADAFLDRAENRARASPLYFAIRLQDDELRWTMVKLLVDNGISPRNEHLYSPSALFLAVLQGDYEMVKYLLDAGAQVDCVCDYGKGFTTLHGAVVYLSGEIRVNMVKLLLKFGADVNAKGPIHRERCVQLVFEEQLGRCEVLQLLIDAGAELNYLDENYESPLAIAASMGDCEAMRQLITAGADVNLSNRCSSSPLHVSMRQKSLAILPHIISVTYSYSAFCGTL</sequence>
<proteinExistence type="predicted"/>
<keyword evidence="2" id="KW-1185">Reference proteome</keyword>
<protein>
    <submittedName>
        <fullName evidence="1">Uncharacterized protein</fullName>
    </submittedName>
</protein>
<accession>A0ACC2PK50</accession>
<comment type="caution">
    <text evidence="1">The sequence shown here is derived from an EMBL/GenBank/DDBJ whole genome shotgun (WGS) entry which is preliminary data.</text>
</comment>
<evidence type="ECO:0000313" key="1">
    <source>
        <dbReference type="EMBL" id="KAJ8682969.1"/>
    </source>
</evidence>